<dbReference type="FunFam" id="3.40.1350.10:FF:000012">
    <property type="entry name" value="Probable tRNA-splicing endonuclease subunit sen-15"/>
    <property type="match status" value="1"/>
</dbReference>
<proteinExistence type="inferred from homology"/>
<dbReference type="GO" id="GO:0003676">
    <property type="term" value="F:nucleic acid binding"/>
    <property type="evidence" value="ECO:0007669"/>
    <property type="project" value="InterPro"/>
</dbReference>
<dbReference type="PANTHER" id="PTHR28518">
    <property type="entry name" value="TRNA-SPLICING ENDONUCLEASE SUBUNIT SEN15"/>
    <property type="match status" value="1"/>
</dbReference>
<comment type="similarity">
    <text evidence="1">Belongs to the SEN15 family.</text>
</comment>
<dbReference type="PANTHER" id="PTHR28518:SF1">
    <property type="entry name" value="TRNA-SPLICING ENDONUCLEASE SUBUNIT SEN15"/>
    <property type="match status" value="1"/>
</dbReference>
<feature type="domain" description="tRNA-splicing endonuclease subunit Sen15" evidence="3">
    <location>
        <begin position="157"/>
        <end position="209"/>
    </location>
</feature>
<dbReference type="VEuPathDB" id="FungiDB:ASPZODRAFT_1740373"/>
<keyword evidence="5" id="KW-1185">Reference proteome</keyword>
<protein>
    <recommendedName>
        <fullName evidence="3">tRNA-splicing endonuclease subunit Sen15 domain-containing protein</fullName>
    </recommendedName>
</protein>
<evidence type="ECO:0000256" key="2">
    <source>
        <dbReference type="ARBA" id="ARBA00022694"/>
    </source>
</evidence>
<dbReference type="SUPFAM" id="SSF53032">
    <property type="entry name" value="tRNA-intron endonuclease catalytic domain-like"/>
    <property type="match status" value="1"/>
</dbReference>
<dbReference type="STRING" id="1073090.A0A1L9SKR9"/>
<feature type="domain" description="tRNA-splicing endonuclease subunit Sen15" evidence="3">
    <location>
        <begin position="36"/>
        <end position="137"/>
    </location>
</feature>
<dbReference type="InterPro" id="IPR011856">
    <property type="entry name" value="tRNA_endonuc-like_dom_sf"/>
</dbReference>
<dbReference type="Pfam" id="PF09631">
    <property type="entry name" value="Sen15"/>
    <property type="match status" value="2"/>
</dbReference>
<evidence type="ECO:0000259" key="3">
    <source>
        <dbReference type="Pfam" id="PF09631"/>
    </source>
</evidence>
<dbReference type="GO" id="GO:0000214">
    <property type="term" value="C:tRNA-intron endonuclease complex"/>
    <property type="evidence" value="ECO:0007669"/>
    <property type="project" value="InterPro"/>
</dbReference>
<dbReference type="InterPro" id="IPR042777">
    <property type="entry name" value="Sen15_fungi"/>
</dbReference>
<dbReference type="GO" id="GO:0000379">
    <property type="term" value="P:tRNA-type intron splice site recognition and cleavage"/>
    <property type="evidence" value="ECO:0007669"/>
    <property type="project" value="InterPro"/>
</dbReference>
<dbReference type="InterPro" id="IPR036167">
    <property type="entry name" value="tRNA_intron_Endo_cat-like_sf"/>
</dbReference>
<gene>
    <name evidence="4" type="ORF">ASPZODRAFT_1740373</name>
</gene>
<evidence type="ECO:0000313" key="4">
    <source>
        <dbReference type="EMBL" id="OJJ47664.1"/>
    </source>
</evidence>
<dbReference type="EMBL" id="KV878340">
    <property type="protein sequence ID" value="OJJ47664.1"/>
    <property type="molecule type" value="Genomic_DNA"/>
</dbReference>
<dbReference type="AlphaFoldDB" id="A0A1L9SKR9"/>
<evidence type="ECO:0000313" key="5">
    <source>
        <dbReference type="Proteomes" id="UP000184188"/>
    </source>
</evidence>
<organism evidence="4 5">
    <name type="scientific">Penicilliopsis zonata CBS 506.65</name>
    <dbReference type="NCBI Taxonomy" id="1073090"/>
    <lineage>
        <taxon>Eukaryota</taxon>
        <taxon>Fungi</taxon>
        <taxon>Dikarya</taxon>
        <taxon>Ascomycota</taxon>
        <taxon>Pezizomycotina</taxon>
        <taxon>Eurotiomycetes</taxon>
        <taxon>Eurotiomycetidae</taxon>
        <taxon>Eurotiales</taxon>
        <taxon>Aspergillaceae</taxon>
        <taxon>Penicilliopsis</taxon>
    </lineage>
</organism>
<dbReference type="GO" id="GO:0000213">
    <property type="term" value="F:tRNA-intron lyase activity"/>
    <property type="evidence" value="ECO:0007669"/>
    <property type="project" value="TreeGrafter"/>
</dbReference>
<dbReference type="GeneID" id="34613484"/>
<evidence type="ECO:0000256" key="1">
    <source>
        <dbReference type="ARBA" id="ARBA00006091"/>
    </source>
</evidence>
<dbReference type="OrthoDB" id="10002170at2759"/>
<keyword evidence="2" id="KW-0819">tRNA processing</keyword>
<dbReference type="RefSeq" id="XP_022582174.1">
    <property type="nucleotide sequence ID" value="XM_022727020.1"/>
</dbReference>
<accession>A0A1L9SKR9</accession>
<dbReference type="Gene3D" id="3.40.1350.10">
    <property type="match status" value="1"/>
</dbReference>
<sequence length="209" mass="23306">MMTSKTATIQAPEPSALSTLIAASNDSSPLSANTIQILHNLQHQHSWTSLQVHNLSVDEAGVPLDPQSSDTAPFPLISGIPPHRVYTHPDEQLFMLERNLRDDEIAPERTYVLPAAQGQSWSLQKLAFAFDSLPVPETESDHPQPTIRDGPENKAKQLAEYYERRKQARATQEWGGKRLLLSMVDKRMGGEGTVVYYIVQEGVVKPRQN</sequence>
<name>A0A1L9SKR9_9EURO</name>
<reference evidence="5" key="1">
    <citation type="journal article" date="2017" name="Genome Biol.">
        <title>Comparative genomics reveals high biological diversity and specific adaptations in the industrially and medically important fungal genus Aspergillus.</title>
        <authorList>
            <person name="de Vries R.P."/>
            <person name="Riley R."/>
            <person name="Wiebenga A."/>
            <person name="Aguilar-Osorio G."/>
            <person name="Amillis S."/>
            <person name="Uchima C.A."/>
            <person name="Anderluh G."/>
            <person name="Asadollahi M."/>
            <person name="Askin M."/>
            <person name="Barry K."/>
            <person name="Battaglia E."/>
            <person name="Bayram O."/>
            <person name="Benocci T."/>
            <person name="Braus-Stromeyer S.A."/>
            <person name="Caldana C."/>
            <person name="Canovas D."/>
            <person name="Cerqueira G.C."/>
            <person name="Chen F."/>
            <person name="Chen W."/>
            <person name="Choi C."/>
            <person name="Clum A."/>
            <person name="Dos Santos R.A."/>
            <person name="Damasio A.R."/>
            <person name="Diallinas G."/>
            <person name="Emri T."/>
            <person name="Fekete E."/>
            <person name="Flipphi M."/>
            <person name="Freyberg S."/>
            <person name="Gallo A."/>
            <person name="Gournas C."/>
            <person name="Habgood R."/>
            <person name="Hainaut M."/>
            <person name="Harispe M.L."/>
            <person name="Henrissat B."/>
            <person name="Hilden K.S."/>
            <person name="Hope R."/>
            <person name="Hossain A."/>
            <person name="Karabika E."/>
            <person name="Karaffa L."/>
            <person name="Karanyi Z."/>
            <person name="Krasevec N."/>
            <person name="Kuo A."/>
            <person name="Kusch H."/>
            <person name="LaButti K."/>
            <person name="Lagendijk E.L."/>
            <person name="Lapidus A."/>
            <person name="Levasseur A."/>
            <person name="Lindquist E."/>
            <person name="Lipzen A."/>
            <person name="Logrieco A.F."/>
            <person name="MacCabe A."/>
            <person name="Maekelae M.R."/>
            <person name="Malavazi I."/>
            <person name="Melin P."/>
            <person name="Meyer V."/>
            <person name="Mielnichuk N."/>
            <person name="Miskei M."/>
            <person name="Molnar A.P."/>
            <person name="Mule G."/>
            <person name="Ngan C.Y."/>
            <person name="Orejas M."/>
            <person name="Orosz E."/>
            <person name="Ouedraogo J.P."/>
            <person name="Overkamp K.M."/>
            <person name="Park H.-S."/>
            <person name="Perrone G."/>
            <person name="Piumi F."/>
            <person name="Punt P.J."/>
            <person name="Ram A.F."/>
            <person name="Ramon A."/>
            <person name="Rauscher S."/>
            <person name="Record E."/>
            <person name="Riano-Pachon D.M."/>
            <person name="Robert V."/>
            <person name="Roehrig J."/>
            <person name="Ruller R."/>
            <person name="Salamov A."/>
            <person name="Salih N.S."/>
            <person name="Samson R.A."/>
            <person name="Sandor E."/>
            <person name="Sanguinetti M."/>
            <person name="Schuetze T."/>
            <person name="Sepcic K."/>
            <person name="Shelest E."/>
            <person name="Sherlock G."/>
            <person name="Sophianopoulou V."/>
            <person name="Squina F.M."/>
            <person name="Sun H."/>
            <person name="Susca A."/>
            <person name="Todd R.B."/>
            <person name="Tsang A."/>
            <person name="Unkles S.E."/>
            <person name="van de Wiele N."/>
            <person name="van Rossen-Uffink D."/>
            <person name="Oliveira J.V."/>
            <person name="Vesth T.C."/>
            <person name="Visser J."/>
            <person name="Yu J.-H."/>
            <person name="Zhou M."/>
            <person name="Andersen M.R."/>
            <person name="Archer D.B."/>
            <person name="Baker S.E."/>
            <person name="Benoit I."/>
            <person name="Brakhage A.A."/>
            <person name="Braus G.H."/>
            <person name="Fischer R."/>
            <person name="Frisvad J.C."/>
            <person name="Goldman G.H."/>
            <person name="Houbraken J."/>
            <person name="Oakley B."/>
            <person name="Pocsi I."/>
            <person name="Scazzocchio C."/>
            <person name="Seiboth B."/>
            <person name="vanKuyk P.A."/>
            <person name="Wortman J."/>
            <person name="Dyer P.S."/>
            <person name="Grigoriev I.V."/>
        </authorList>
    </citation>
    <scope>NUCLEOTIDE SEQUENCE [LARGE SCALE GENOMIC DNA]</scope>
    <source>
        <strain evidence="5">CBS 506.65</strain>
    </source>
</reference>
<dbReference type="InterPro" id="IPR018593">
    <property type="entry name" value="tRNA-endonuc_su_Sen15"/>
</dbReference>
<dbReference type="Proteomes" id="UP000184188">
    <property type="component" value="Unassembled WGS sequence"/>
</dbReference>